<evidence type="ECO:0000313" key="1">
    <source>
        <dbReference type="EMBL" id="KAK3890607.1"/>
    </source>
</evidence>
<evidence type="ECO:0000313" key="2">
    <source>
        <dbReference type="Proteomes" id="UP001286313"/>
    </source>
</evidence>
<dbReference type="EMBL" id="JAWQEG010000406">
    <property type="protein sequence ID" value="KAK3890607.1"/>
    <property type="molecule type" value="Genomic_DNA"/>
</dbReference>
<sequence>MKERRGKLGNGFGRDCNVENIEDRYPPMCLVPSEHNLGYNFSVNASNISIKWENSADTRARSMLAAVSSPYD</sequence>
<protein>
    <submittedName>
        <fullName evidence="1">Uncharacterized protein</fullName>
    </submittedName>
</protein>
<reference evidence="1" key="1">
    <citation type="submission" date="2023-10" db="EMBL/GenBank/DDBJ databases">
        <title>Genome assemblies of two species of porcelain crab, Petrolisthes cinctipes and Petrolisthes manimaculis (Anomura: Porcellanidae).</title>
        <authorList>
            <person name="Angst P."/>
        </authorList>
    </citation>
    <scope>NUCLEOTIDE SEQUENCE</scope>
    <source>
        <strain evidence="1">PB745_01</strain>
        <tissue evidence="1">Gill</tissue>
    </source>
</reference>
<dbReference type="Proteomes" id="UP001286313">
    <property type="component" value="Unassembled WGS sequence"/>
</dbReference>
<name>A0AAE1GDH4_PETCI</name>
<keyword evidence="2" id="KW-1185">Reference proteome</keyword>
<dbReference type="AlphaFoldDB" id="A0AAE1GDH4"/>
<accession>A0AAE1GDH4</accession>
<organism evidence="1 2">
    <name type="scientific">Petrolisthes cinctipes</name>
    <name type="common">Flat porcelain crab</name>
    <dbReference type="NCBI Taxonomy" id="88211"/>
    <lineage>
        <taxon>Eukaryota</taxon>
        <taxon>Metazoa</taxon>
        <taxon>Ecdysozoa</taxon>
        <taxon>Arthropoda</taxon>
        <taxon>Crustacea</taxon>
        <taxon>Multicrustacea</taxon>
        <taxon>Malacostraca</taxon>
        <taxon>Eumalacostraca</taxon>
        <taxon>Eucarida</taxon>
        <taxon>Decapoda</taxon>
        <taxon>Pleocyemata</taxon>
        <taxon>Anomura</taxon>
        <taxon>Galatheoidea</taxon>
        <taxon>Porcellanidae</taxon>
        <taxon>Petrolisthes</taxon>
    </lineage>
</organism>
<proteinExistence type="predicted"/>
<comment type="caution">
    <text evidence="1">The sequence shown here is derived from an EMBL/GenBank/DDBJ whole genome shotgun (WGS) entry which is preliminary data.</text>
</comment>
<gene>
    <name evidence="1" type="ORF">Pcinc_005440</name>
</gene>